<dbReference type="Pfam" id="PF16482">
    <property type="entry name" value="Staufen_C"/>
    <property type="match status" value="1"/>
</dbReference>
<dbReference type="SMART" id="SM00358">
    <property type="entry name" value="DSRM"/>
    <property type="match status" value="3"/>
</dbReference>
<feature type="domain" description="DRBM" evidence="5">
    <location>
        <begin position="485"/>
        <end position="553"/>
    </location>
</feature>
<keyword evidence="1" id="KW-0677">Repeat</keyword>
<dbReference type="CDD" id="cd19860">
    <property type="entry name" value="DSRM_STAU_rpt4"/>
    <property type="match status" value="1"/>
</dbReference>
<dbReference type="GO" id="GO:0007281">
    <property type="term" value="P:germ cell development"/>
    <property type="evidence" value="ECO:0007669"/>
    <property type="project" value="TreeGrafter"/>
</dbReference>
<dbReference type="EMBL" id="CATQJL010000223">
    <property type="protein sequence ID" value="CAJ0596840.1"/>
    <property type="molecule type" value="Genomic_DNA"/>
</dbReference>
<evidence type="ECO:0000313" key="6">
    <source>
        <dbReference type="EMBL" id="CAJ0596840.1"/>
    </source>
</evidence>
<name>A0AA36M3R7_CYLNA</name>
<sequence length="826" mass="90542">MVGFSPCVKENLYTSPRPEDDPKAAVNSITAQQTEATCVPSRSIHPQPWCGQHQTSSDVCSRNVYNYSNQEDKEKTPMCRIAELARFHKLKHEYKLMDESGPAHKKMFTVQLLLTPDEIFEGSGASIKKAQQAAAAAALAGTSLTMPPEKKRKKDTSSPSVLLSHVARRLGLPEPIYRSHNHPKMPLTPITPRFSALTPSPLSCSDMRNGFDRPAYLPPEPFAPSLLQATPRIQRGPLIGPMPPVNPLFAMVPPTSRTGAIYPPLQPPGERLCMVSVAIGPGRVFTGIGSTFAQAKSNAAAQCLGYLGPHIQALDAKLKLDEQRRKASLQKSTSEEGVTNGTTEGAVEHAEGTADSESVPKHKQKSVISQVHECALQMKLNVEFEVVKEVGPPHDRSYVVRCSLRNPKNEVVVETVGEGRKKKEATQNACANVLSRLRGIENSPLFIASSLYKLQKRVMNPSKEPKRKTIIKDMKMDPTYGHQINPVSRLIQVLQARNEEEPQFELISEQGQSRYKEFTVQVTCGSRVCSGNGPNKRLAKRAAAEAMLAEIGYVKPLPPPGKSLLKKKTDSQLNIGVFDPNDLVTPPVSNNSGVPSDNHMEQHESQGNDEHSIQEGLLALCIDDQNANQQGNKTPEGETESPGTVPPSPGRRRVTFSNQVKACPPPDDSKYPEPELAPLKADVLVEGRVKRIRRSKEAKRCLSDEQKCEIREIARATIQALQTPTMIACVDGSSETEACQMHTAKRRLEILSENFKFSVQYTNFPKSPDGSDPLYFALVSLGLERPIVCHGRGSTMEAAAENAAFNAITNLCTYDQPSSSHESIDS</sequence>
<evidence type="ECO:0000256" key="4">
    <source>
        <dbReference type="SAM" id="MobiDB-lite"/>
    </source>
</evidence>
<evidence type="ECO:0000256" key="1">
    <source>
        <dbReference type="ARBA" id="ARBA00022737"/>
    </source>
</evidence>
<keyword evidence="2 3" id="KW-0694">RNA-binding</keyword>
<accession>A0AA36M3R7</accession>
<feature type="compositionally biased region" description="Basic and acidic residues" evidence="4">
    <location>
        <begin position="598"/>
        <end position="611"/>
    </location>
</feature>
<evidence type="ECO:0000256" key="3">
    <source>
        <dbReference type="PROSITE-ProRule" id="PRU00266"/>
    </source>
</evidence>
<organism evidence="6 7">
    <name type="scientific">Cylicocyclus nassatus</name>
    <name type="common">Nematode worm</name>
    <dbReference type="NCBI Taxonomy" id="53992"/>
    <lineage>
        <taxon>Eukaryota</taxon>
        <taxon>Metazoa</taxon>
        <taxon>Ecdysozoa</taxon>
        <taxon>Nematoda</taxon>
        <taxon>Chromadorea</taxon>
        <taxon>Rhabditida</taxon>
        <taxon>Rhabditina</taxon>
        <taxon>Rhabditomorpha</taxon>
        <taxon>Strongyloidea</taxon>
        <taxon>Strongylidae</taxon>
        <taxon>Cylicocyclus</taxon>
    </lineage>
</organism>
<dbReference type="GO" id="GO:0032839">
    <property type="term" value="C:dendrite cytoplasm"/>
    <property type="evidence" value="ECO:0007669"/>
    <property type="project" value="GOC"/>
</dbReference>
<feature type="domain" description="DRBM" evidence="5">
    <location>
        <begin position="366"/>
        <end position="439"/>
    </location>
</feature>
<proteinExistence type="predicted"/>
<dbReference type="GO" id="GO:0043025">
    <property type="term" value="C:neuronal cell body"/>
    <property type="evidence" value="ECO:0007669"/>
    <property type="project" value="TreeGrafter"/>
</dbReference>
<feature type="region of interest" description="Disordered" evidence="4">
    <location>
        <begin position="325"/>
        <end position="364"/>
    </location>
</feature>
<dbReference type="PANTHER" id="PTHR46054:SF3">
    <property type="entry name" value="MATERNAL EFFECT PROTEIN STAUFEN"/>
    <property type="match status" value="1"/>
</dbReference>
<dbReference type="PANTHER" id="PTHR46054">
    <property type="entry name" value="MATERNAL EFFECT PROTEIN STAUFEN"/>
    <property type="match status" value="1"/>
</dbReference>
<evidence type="ECO:0000256" key="2">
    <source>
        <dbReference type="ARBA" id="ARBA00022884"/>
    </source>
</evidence>
<keyword evidence="7" id="KW-1185">Reference proteome</keyword>
<feature type="region of interest" description="Disordered" evidence="4">
    <location>
        <begin position="576"/>
        <end position="611"/>
    </location>
</feature>
<dbReference type="InterPro" id="IPR032478">
    <property type="entry name" value="Staufen_C"/>
</dbReference>
<gene>
    <name evidence="6" type="ORF">CYNAS_LOCUS8823</name>
</gene>
<dbReference type="AlphaFoldDB" id="A0AA36M3R7"/>
<dbReference type="GO" id="GO:0003725">
    <property type="term" value="F:double-stranded RNA binding"/>
    <property type="evidence" value="ECO:0007669"/>
    <property type="project" value="TreeGrafter"/>
</dbReference>
<reference evidence="6" key="1">
    <citation type="submission" date="2023-07" db="EMBL/GenBank/DDBJ databases">
        <authorList>
            <consortium name="CYATHOMIX"/>
        </authorList>
    </citation>
    <scope>NUCLEOTIDE SEQUENCE</scope>
    <source>
        <strain evidence="6">N/A</strain>
    </source>
</reference>
<dbReference type="GO" id="GO:0008298">
    <property type="term" value="P:intracellular mRNA localization"/>
    <property type="evidence" value="ECO:0007669"/>
    <property type="project" value="TreeGrafter"/>
</dbReference>
<feature type="domain" description="DRBM" evidence="5">
    <location>
        <begin position="76"/>
        <end position="139"/>
    </location>
</feature>
<dbReference type="CDD" id="cd19857">
    <property type="entry name" value="DSRM_STAU_rpt1"/>
    <property type="match status" value="1"/>
</dbReference>
<dbReference type="GO" id="GO:0003729">
    <property type="term" value="F:mRNA binding"/>
    <property type="evidence" value="ECO:0007669"/>
    <property type="project" value="TreeGrafter"/>
</dbReference>
<feature type="compositionally biased region" description="Polar residues" evidence="4">
    <location>
        <begin position="329"/>
        <end position="343"/>
    </location>
</feature>
<dbReference type="FunFam" id="3.30.160.20:FF:000007">
    <property type="entry name" value="Double-stranded RNA-binding protein Staufen homolog 1"/>
    <property type="match status" value="2"/>
</dbReference>
<dbReference type="GO" id="GO:0005886">
    <property type="term" value="C:plasma membrane"/>
    <property type="evidence" value="ECO:0007669"/>
    <property type="project" value="TreeGrafter"/>
</dbReference>
<dbReference type="Proteomes" id="UP001176961">
    <property type="component" value="Unassembled WGS sequence"/>
</dbReference>
<dbReference type="InterPro" id="IPR051740">
    <property type="entry name" value="DRBM-containing_protein"/>
</dbReference>
<dbReference type="GO" id="GO:0098964">
    <property type="term" value="P:anterograde dendritic transport of messenger ribonucleoprotein complex"/>
    <property type="evidence" value="ECO:0007669"/>
    <property type="project" value="TreeGrafter"/>
</dbReference>
<comment type="caution">
    <text evidence="6">The sequence shown here is derived from an EMBL/GenBank/DDBJ whole genome shotgun (WGS) entry which is preliminary data.</text>
</comment>
<protein>
    <recommendedName>
        <fullName evidence="5">DRBM domain-containing protein</fullName>
    </recommendedName>
</protein>
<evidence type="ECO:0000313" key="7">
    <source>
        <dbReference type="Proteomes" id="UP001176961"/>
    </source>
</evidence>
<evidence type="ECO:0000259" key="5">
    <source>
        <dbReference type="PROSITE" id="PS50137"/>
    </source>
</evidence>
<dbReference type="Gene3D" id="3.30.160.20">
    <property type="match status" value="5"/>
</dbReference>
<dbReference type="SUPFAM" id="SSF54768">
    <property type="entry name" value="dsRNA-binding domain-like"/>
    <property type="match status" value="5"/>
</dbReference>
<dbReference type="GO" id="GO:0035418">
    <property type="term" value="P:protein localization to synapse"/>
    <property type="evidence" value="ECO:0007669"/>
    <property type="project" value="TreeGrafter"/>
</dbReference>
<dbReference type="GO" id="GO:0010494">
    <property type="term" value="C:cytoplasmic stress granule"/>
    <property type="evidence" value="ECO:0007669"/>
    <property type="project" value="TreeGrafter"/>
</dbReference>
<feature type="region of interest" description="Disordered" evidence="4">
    <location>
        <begin position="627"/>
        <end position="653"/>
    </location>
</feature>
<dbReference type="Pfam" id="PF00035">
    <property type="entry name" value="dsrm"/>
    <property type="match status" value="3"/>
</dbReference>
<dbReference type="InterPro" id="IPR014720">
    <property type="entry name" value="dsRBD_dom"/>
</dbReference>
<dbReference type="PROSITE" id="PS50137">
    <property type="entry name" value="DS_RBD"/>
    <property type="match status" value="3"/>
</dbReference>